<feature type="signal peptide" evidence="2">
    <location>
        <begin position="1"/>
        <end position="27"/>
    </location>
</feature>
<evidence type="ECO:0000256" key="1">
    <source>
        <dbReference type="SAM" id="MobiDB-lite"/>
    </source>
</evidence>
<keyword evidence="2" id="KW-0732">Signal</keyword>
<feature type="chain" id="PRO_5045087165" description="Copper chaperone PCu(A)C" evidence="2">
    <location>
        <begin position="28"/>
        <end position="178"/>
    </location>
</feature>
<reference evidence="4" key="1">
    <citation type="submission" date="2020-12" db="EMBL/GenBank/DDBJ databases">
        <title>Hymenobacter sp.</title>
        <authorList>
            <person name="Kim M.K."/>
        </authorList>
    </citation>
    <scope>NUCLEOTIDE SEQUENCE [LARGE SCALE GENOMIC DNA]</scope>
    <source>
        <strain evidence="4">BT325</strain>
    </source>
</reference>
<feature type="region of interest" description="Disordered" evidence="1">
    <location>
        <begin position="149"/>
        <end position="178"/>
    </location>
</feature>
<accession>A0ABS0Y7M8</accession>
<organism evidence="3 4">
    <name type="scientific">Microvirga splendida</name>
    <dbReference type="NCBI Taxonomy" id="2795727"/>
    <lineage>
        <taxon>Bacteria</taxon>
        <taxon>Pseudomonadati</taxon>
        <taxon>Pseudomonadota</taxon>
        <taxon>Alphaproteobacteria</taxon>
        <taxon>Hyphomicrobiales</taxon>
        <taxon>Methylobacteriaceae</taxon>
        <taxon>Microvirga</taxon>
    </lineage>
</organism>
<evidence type="ECO:0000256" key="2">
    <source>
        <dbReference type="SAM" id="SignalP"/>
    </source>
</evidence>
<evidence type="ECO:0000313" key="3">
    <source>
        <dbReference type="EMBL" id="MBJ6128319.1"/>
    </source>
</evidence>
<gene>
    <name evidence="3" type="ORF">JAO75_23240</name>
</gene>
<comment type="caution">
    <text evidence="3">The sequence shown here is derived from an EMBL/GenBank/DDBJ whole genome shotgun (WGS) entry which is preliminary data.</text>
</comment>
<evidence type="ECO:0000313" key="4">
    <source>
        <dbReference type="Proteomes" id="UP000620670"/>
    </source>
</evidence>
<dbReference type="Proteomes" id="UP000620670">
    <property type="component" value="Unassembled WGS sequence"/>
</dbReference>
<dbReference type="RefSeq" id="WP_199051591.1">
    <property type="nucleotide sequence ID" value="NZ_JAELXT010000046.1"/>
</dbReference>
<name>A0ABS0Y7M8_9HYPH</name>
<sequence>MKRFVAVGAAVATMAAYSILQPCSAKADDEGAVFGDVTVTQVAATPARAGEMAIVTLSVENSGEDRVLITGLRLPDGEPSRIMGSFGQGHTGEIGTLPVRSGATESLDGRKVWIEVGPLARDLEPDTTVPARLVLGSYESPLTLHVGPLATGSTRSAGPDTAKIADGGPAQPRNRTGC</sequence>
<keyword evidence="4" id="KW-1185">Reference proteome</keyword>
<proteinExistence type="predicted"/>
<dbReference type="EMBL" id="JAELXT010000046">
    <property type="protein sequence ID" value="MBJ6128319.1"/>
    <property type="molecule type" value="Genomic_DNA"/>
</dbReference>
<protein>
    <recommendedName>
        <fullName evidence="5">Copper chaperone PCu(A)C</fullName>
    </recommendedName>
</protein>
<evidence type="ECO:0008006" key="5">
    <source>
        <dbReference type="Google" id="ProtNLM"/>
    </source>
</evidence>